<evidence type="ECO:0000313" key="2">
    <source>
        <dbReference type="Proteomes" id="UP001303889"/>
    </source>
</evidence>
<reference evidence="1" key="1">
    <citation type="journal article" date="2023" name="Mol. Phylogenet. Evol.">
        <title>Genome-scale phylogeny and comparative genomics of the fungal order Sordariales.</title>
        <authorList>
            <person name="Hensen N."/>
            <person name="Bonometti L."/>
            <person name="Westerberg I."/>
            <person name="Brannstrom I.O."/>
            <person name="Guillou S."/>
            <person name="Cros-Aarteil S."/>
            <person name="Calhoun S."/>
            <person name="Haridas S."/>
            <person name="Kuo A."/>
            <person name="Mondo S."/>
            <person name="Pangilinan J."/>
            <person name="Riley R."/>
            <person name="LaButti K."/>
            <person name="Andreopoulos B."/>
            <person name="Lipzen A."/>
            <person name="Chen C."/>
            <person name="Yan M."/>
            <person name="Daum C."/>
            <person name="Ng V."/>
            <person name="Clum A."/>
            <person name="Steindorff A."/>
            <person name="Ohm R.A."/>
            <person name="Martin F."/>
            <person name="Silar P."/>
            <person name="Natvig D.O."/>
            <person name="Lalanne C."/>
            <person name="Gautier V."/>
            <person name="Ament-Velasquez S.L."/>
            <person name="Kruys A."/>
            <person name="Hutchinson M.I."/>
            <person name="Powell A.J."/>
            <person name="Barry K."/>
            <person name="Miller A.N."/>
            <person name="Grigoriev I.V."/>
            <person name="Debuchy R."/>
            <person name="Gladieux P."/>
            <person name="Hiltunen Thoren M."/>
            <person name="Johannesson H."/>
        </authorList>
    </citation>
    <scope>NUCLEOTIDE SEQUENCE</scope>
    <source>
        <strain evidence="1">CBS 103.79</strain>
    </source>
</reference>
<proteinExistence type="predicted"/>
<organism evidence="1 2">
    <name type="scientific">Staphylotrichum tortipilum</name>
    <dbReference type="NCBI Taxonomy" id="2831512"/>
    <lineage>
        <taxon>Eukaryota</taxon>
        <taxon>Fungi</taxon>
        <taxon>Dikarya</taxon>
        <taxon>Ascomycota</taxon>
        <taxon>Pezizomycotina</taxon>
        <taxon>Sordariomycetes</taxon>
        <taxon>Sordariomycetidae</taxon>
        <taxon>Sordariales</taxon>
        <taxon>Chaetomiaceae</taxon>
        <taxon>Staphylotrichum</taxon>
    </lineage>
</organism>
<name>A0AAN6RTP9_9PEZI</name>
<dbReference type="AlphaFoldDB" id="A0AAN6RTP9"/>
<sequence>MFWMVEQVRPYPISGSLLDRGAPHPSAVPCTGGDRDGHIPFESAIALFFGKFRAEETLLVPQANGPPWEFASTYPTVPKITGPKEELVEEAEGLEEMKTPPRNMSIAVFLDHLFD</sequence>
<accession>A0AAN6RTP9</accession>
<keyword evidence="2" id="KW-1185">Reference proteome</keyword>
<reference evidence="1" key="2">
    <citation type="submission" date="2023-05" db="EMBL/GenBank/DDBJ databases">
        <authorList>
            <consortium name="Lawrence Berkeley National Laboratory"/>
            <person name="Steindorff A."/>
            <person name="Hensen N."/>
            <person name="Bonometti L."/>
            <person name="Westerberg I."/>
            <person name="Brannstrom I.O."/>
            <person name="Guillou S."/>
            <person name="Cros-Aarteil S."/>
            <person name="Calhoun S."/>
            <person name="Haridas S."/>
            <person name="Kuo A."/>
            <person name="Mondo S."/>
            <person name="Pangilinan J."/>
            <person name="Riley R."/>
            <person name="Labutti K."/>
            <person name="Andreopoulos B."/>
            <person name="Lipzen A."/>
            <person name="Chen C."/>
            <person name="Yanf M."/>
            <person name="Daum C."/>
            <person name="Ng V."/>
            <person name="Clum A."/>
            <person name="Ohm R."/>
            <person name="Martin F."/>
            <person name="Silar P."/>
            <person name="Natvig D."/>
            <person name="Lalanne C."/>
            <person name="Gautier V."/>
            <person name="Ament-Velasquez S.L."/>
            <person name="Kruys A."/>
            <person name="Hutchinson M.I."/>
            <person name="Powell A.J."/>
            <person name="Barry K."/>
            <person name="Miller A.N."/>
            <person name="Grigoriev I.V."/>
            <person name="Debuchy R."/>
            <person name="Gladieux P."/>
            <person name="Thoren M.H."/>
            <person name="Johannesson H."/>
        </authorList>
    </citation>
    <scope>NUCLEOTIDE SEQUENCE</scope>
    <source>
        <strain evidence="1">CBS 103.79</strain>
    </source>
</reference>
<evidence type="ECO:0000313" key="1">
    <source>
        <dbReference type="EMBL" id="KAK3902419.1"/>
    </source>
</evidence>
<protein>
    <submittedName>
        <fullName evidence="1">Uncharacterized protein</fullName>
    </submittedName>
</protein>
<dbReference type="Proteomes" id="UP001303889">
    <property type="component" value="Unassembled WGS sequence"/>
</dbReference>
<comment type="caution">
    <text evidence="1">The sequence shown here is derived from an EMBL/GenBank/DDBJ whole genome shotgun (WGS) entry which is preliminary data.</text>
</comment>
<gene>
    <name evidence="1" type="ORF">C8A05DRAFT_33898</name>
</gene>
<dbReference type="EMBL" id="MU855511">
    <property type="protein sequence ID" value="KAK3902419.1"/>
    <property type="molecule type" value="Genomic_DNA"/>
</dbReference>